<feature type="binding site" evidence="4">
    <location>
        <position position="186"/>
    </location>
    <ligand>
        <name>substrate</name>
    </ligand>
</feature>
<feature type="binding site" evidence="4">
    <location>
        <position position="177"/>
    </location>
    <ligand>
        <name>NADP(+)</name>
        <dbReference type="ChEBI" id="CHEBI:58349"/>
    </ligand>
</feature>
<feature type="domain" description="NAD-dependent epimerase/dehydratase" evidence="5">
    <location>
        <begin position="3"/>
        <end position="236"/>
    </location>
</feature>
<gene>
    <name evidence="4" type="primary">hldD</name>
    <name evidence="6" type="ORF">C8D98_2541</name>
</gene>
<dbReference type="GO" id="GO:0008712">
    <property type="term" value="F:ADP-glyceromanno-heptose 6-epimerase activity"/>
    <property type="evidence" value="ECO:0007669"/>
    <property type="project" value="UniProtKB-UniRule"/>
</dbReference>
<dbReference type="UniPathway" id="UPA00356">
    <property type="reaction ID" value="UER00440"/>
</dbReference>
<dbReference type="PANTHER" id="PTHR43103">
    <property type="entry name" value="NUCLEOSIDE-DIPHOSPHATE-SUGAR EPIMERASE"/>
    <property type="match status" value="1"/>
</dbReference>
<dbReference type="Pfam" id="PF01370">
    <property type="entry name" value="Epimerase"/>
    <property type="match status" value="1"/>
</dbReference>
<comment type="function">
    <text evidence="4">Catalyzes the interconversion between ADP-D-glycero-beta-D-manno-heptose and ADP-L-glycero-beta-D-manno-heptose via an epimerization at carbon 6 of the heptose.</text>
</comment>
<feature type="binding site" evidence="4">
    <location>
        <begin position="74"/>
        <end position="78"/>
    </location>
    <ligand>
        <name>NADP(+)</name>
        <dbReference type="ChEBI" id="CHEBI:58349"/>
    </ligand>
</feature>
<comment type="domain">
    <text evidence="4">Contains a large N-terminal NADP-binding domain, and a smaller C-terminal substrate-binding domain.</text>
</comment>
<dbReference type="SUPFAM" id="SSF51735">
    <property type="entry name" value="NAD(P)-binding Rossmann-fold domains"/>
    <property type="match status" value="1"/>
</dbReference>
<reference evidence="6 7" key="1">
    <citation type="submission" date="2019-03" db="EMBL/GenBank/DDBJ databases">
        <title>Genomic Encyclopedia of Type Strains, Phase IV (KMG-IV): sequencing the most valuable type-strain genomes for metagenomic binning, comparative biology and taxonomic classification.</title>
        <authorList>
            <person name="Goeker M."/>
        </authorList>
    </citation>
    <scope>NUCLEOTIDE SEQUENCE [LARGE SCALE GENOMIC DNA]</scope>
    <source>
        <strain evidence="6 7">DSM 24984</strain>
    </source>
</reference>
<sequence>MMIAVTGGAGFIGSNLVRGLNLAGYKDIIISDNLKKSEKHLNMNRLEFLDYVDKGDFLEMFDEIAPQLDVIFHQGACSDTMETDGKYMMENNYEYSCALFNKCIEYNVRFIYASSASVYGNGDNGFAEKRENEYPLNVYAFSKFIFDNYIRRYPENVSIQVAGLRYFNVYGPQENHKGRMASVIRHFFNQYREGKEIKVFEGSREFLRDFIHVDDVVAVNMYLLNNPQVSGIFNCGTGSCRSFGDIADVFSKRYTDAVIKEIPFPDALKGKYQKYTQADLANLRKTGCDVQFKSLEDGVNAYLDVLEKTDGYII</sequence>
<dbReference type="InterPro" id="IPR011912">
    <property type="entry name" value="Heptose_epim"/>
</dbReference>
<feature type="active site" description="Proton acceptor" evidence="4">
    <location>
        <position position="177"/>
    </location>
</feature>
<dbReference type="Proteomes" id="UP000294614">
    <property type="component" value="Unassembled WGS sequence"/>
</dbReference>
<comment type="caution">
    <text evidence="6">The sequence shown here is derived from an EMBL/GenBank/DDBJ whole genome shotgun (WGS) entry which is preliminary data.</text>
</comment>
<evidence type="ECO:0000259" key="5">
    <source>
        <dbReference type="Pfam" id="PF01370"/>
    </source>
</evidence>
<comment type="catalytic activity">
    <reaction evidence="4">
        <text>ADP-D-glycero-beta-D-manno-heptose = ADP-L-glycero-beta-D-manno-heptose</text>
        <dbReference type="Rhea" id="RHEA:17577"/>
        <dbReference type="ChEBI" id="CHEBI:59967"/>
        <dbReference type="ChEBI" id="CHEBI:61506"/>
        <dbReference type="EC" id="5.1.3.20"/>
    </reaction>
</comment>
<evidence type="ECO:0000313" key="6">
    <source>
        <dbReference type="EMBL" id="TCK58343.1"/>
    </source>
</evidence>
<comment type="cofactor">
    <cofactor evidence="4">
        <name>NADP(+)</name>
        <dbReference type="ChEBI" id="CHEBI:58349"/>
    </cofactor>
    <text evidence="4">Binds 1 NADP(+) per subunit.</text>
</comment>
<comment type="subunit">
    <text evidence="4">Homopentamer.</text>
</comment>
<feature type="binding site" evidence="4">
    <location>
        <position position="169"/>
    </location>
    <ligand>
        <name>NADP(+)</name>
        <dbReference type="ChEBI" id="CHEBI:58349"/>
    </ligand>
</feature>
<dbReference type="Gene3D" id="3.40.50.720">
    <property type="entry name" value="NAD(P)-binding Rossmann-like Domain"/>
    <property type="match status" value="1"/>
</dbReference>
<name>A0A4R1K3R3_9BACT</name>
<comment type="pathway">
    <text evidence="4">Nucleotide-sugar biosynthesis; ADP-L-glycero-beta-D-manno-heptose biosynthesis; ADP-L-glycero-beta-D-manno-heptose from D-glycero-beta-D-manno-heptose 7-phosphate: step 4/4.</text>
</comment>
<dbReference type="EMBL" id="SMGG01000007">
    <property type="protein sequence ID" value="TCK58343.1"/>
    <property type="molecule type" value="Genomic_DNA"/>
</dbReference>
<feature type="binding site" evidence="4">
    <location>
        <position position="39"/>
    </location>
    <ligand>
        <name>NADP(+)</name>
        <dbReference type="ChEBI" id="CHEBI:58349"/>
    </ligand>
</feature>
<keyword evidence="2 4" id="KW-0413">Isomerase</keyword>
<dbReference type="Gene3D" id="3.90.25.10">
    <property type="entry name" value="UDP-galactose 4-epimerase, domain 1"/>
    <property type="match status" value="1"/>
</dbReference>
<dbReference type="HAMAP" id="MF_01601">
    <property type="entry name" value="Heptose_epimerase"/>
    <property type="match status" value="1"/>
</dbReference>
<feature type="binding site" evidence="4">
    <location>
        <begin position="11"/>
        <end position="12"/>
    </location>
    <ligand>
        <name>NADP(+)</name>
        <dbReference type="ChEBI" id="CHEBI:58349"/>
    </ligand>
</feature>
<dbReference type="CDD" id="cd05248">
    <property type="entry name" value="ADP_GME_SDR_e"/>
    <property type="match status" value="1"/>
</dbReference>
<organism evidence="6 7">
    <name type="scientific">Seleniivibrio woodruffii</name>
    <dbReference type="NCBI Taxonomy" id="1078050"/>
    <lineage>
        <taxon>Bacteria</taxon>
        <taxon>Pseudomonadati</taxon>
        <taxon>Deferribacterota</taxon>
        <taxon>Deferribacteres</taxon>
        <taxon>Deferribacterales</taxon>
        <taxon>Geovibrionaceae</taxon>
        <taxon>Seleniivibrio</taxon>
    </lineage>
</organism>
<evidence type="ECO:0000256" key="3">
    <source>
        <dbReference type="ARBA" id="ARBA00023277"/>
    </source>
</evidence>
<comment type="similarity">
    <text evidence="4">Belongs to the NAD(P)-dependent epimerase/dehydratase family. HldD subfamily.</text>
</comment>
<feature type="binding site" evidence="4">
    <location>
        <position position="91"/>
    </location>
    <ligand>
        <name>NADP(+)</name>
        <dbReference type="ChEBI" id="CHEBI:58349"/>
    </ligand>
</feature>
<feature type="binding site" evidence="4">
    <location>
        <begin position="32"/>
        <end position="33"/>
    </location>
    <ligand>
        <name>NADP(+)</name>
        <dbReference type="ChEBI" id="CHEBI:58349"/>
    </ligand>
</feature>
<dbReference type="AlphaFoldDB" id="A0A4R1K3R3"/>
<dbReference type="InterPro" id="IPR036291">
    <property type="entry name" value="NAD(P)-bd_dom_sf"/>
</dbReference>
<feature type="binding site" evidence="4">
    <location>
        <position position="208"/>
    </location>
    <ligand>
        <name>substrate</name>
    </ligand>
</feature>
<keyword evidence="7" id="KW-1185">Reference proteome</keyword>
<dbReference type="GO" id="GO:0097171">
    <property type="term" value="P:ADP-L-glycero-beta-D-manno-heptose biosynthetic process"/>
    <property type="evidence" value="ECO:0007669"/>
    <property type="project" value="UniProtKB-UniPathway"/>
</dbReference>
<proteinExistence type="inferred from homology"/>
<feature type="active site" description="Proton acceptor" evidence="4">
    <location>
        <position position="139"/>
    </location>
</feature>
<dbReference type="PANTHER" id="PTHR43103:SF3">
    <property type="entry name" value="ADP-L-GLYCERO-D-MANNO-HEPTOSE-6-EPIMERASE"/>
    <property type="match status" value="1"/>
</dbReference>
<feature type="binding site" evidence="4">
    <location>
        <position position="272"/>
    </location>
    <ligand>
        <name>substrate</name>
    </ligand>
</feature>
<evidence type="ECO:0000313" key="7">
    <source>
        <dbReference type="Proteomes" id="UP000294614"/>
    </source>
</evidence>
<feature type="binding site" evidence="4">
    <location>
        <position position="54"/>
    </location>
    <ligand>
        <name>NADP(+)</name>
        <dbReference type="ChEBI" id="CHEBI:58349"/>
    </ligand>
</feature>
<feature type="binding site" evidence="4">
    <location>
        <position position="168"/>
    </location>
    <ligand>
        <name>substrate</name>
    </ligand>
</feature>
<dbReference type="InterPro" id="IPR001509">
    <property type="entry name" value="Epimerase_deHydtase"/>
</dbReference>
<feature type="binding site" evidence="4">
    <location>
        <begin position="200"/>
        <end position="203"/>
    </location>
    <ligand>
        <name>substrate</name>
    </ligand>
</feature>
<dbReference type="EC" id="5.1.3.20" evidence="4"/>
<accession>A0A4R1K3R3</accession>
<evidence type="ECO:0000256" key="4">
    <source>
        <dbReference type="HAMAP-Rule" id="MF_01601"/>
    </source>
</evidence>
<feature type="binding site" evidence="4">
    <location>
        <position position="179"/>
    </location>
    <ligand>
        <name>substrate</name>
    </ligand>
</feature>
<evidence type="ECO:0000256" key="1">
    <source>
        <dbReference type="ARBA" id="ARBA00022857"/>
    </source>
</evidence>
<dbReference type="NCBIfam" id="TIGR02197">
    <property type="entry name" value="heptose_epim"/>
    <property type="match status" value="1"/>
</dbReference>
<keyword evidence="1 4" id="KW-0521">NADP</keyword>
<dbReference type="GO" id="GO:0050661">
    <property type="term" value="F:NADP binding"/>
    <property type="evidence" value="ECO:0007669"/>
    <property type="project" value="InterPro"/>
</dbReference>
<dbReference type="GO" id="GO:0005975">
    <property type="term" value="P:carbohydrate metabolic process"/>
    <property type="evidence" value="ECO:0007669"/>
    <property type="project" value="UniProtKB-UniRule"/>
</dbReference>
<evidence type="ECO:0000256" key="2">
    <source>
        <dbReference type="ARBA" id="ARBA00023235"/>
    </source>
</evidence>
<feature type="binding site" evidence="4">
    <location>
        <position position="143"/>
    </location>
    <ligand>
        <name>NADP(+)</name>
        <dbReference type="ChEBI" id="CHEBI:58349"/>
    </ligand>
</feature>
<protein>
    <recommendedName>
        <fullName evidence="4">ADP-L-glycero-D-manno-heptose-6-epimerase</fullName>
        <ecNumber evidence="4">5.1.3.20</ecNumber>
    </recommendedName>
    <alternativeName>
        <fullName evidence="4">ADP-L-glycero-beta-D-manno-heptose-6-epimerase</fullName>
        <shortName evidence="4">ADP-glyceromanno-heptose 6-epimerase</shortName>
        <shortName evidence="4">ADP-hep 6-epimerase</shortName>
        <shortName evidence="4">AGME</shortName>
    </alternativeName>
</protein>
<keyword evidence="3 4" id="KW-0119">Carbohydrate metabolism</keyword>